<sequence length="320" mass="35732">MINLHFGLAGYVDLHKGILDSNGEPVTREHITSFKNLVLDTGLQRIGENSDWMNWLHLGTGVQAPHPLQNALQNPTYKGDNLAPSPHTTTGINVSDPLKPYCWIRRTFRVTPRGENRTYAEMGVGWNDNNLFSRTLIKDPSGNPNTISILGDEYLDVTYEVRMYIPVETAVYSVVPTGDDVEPRTITVHASRVNTESTSFGWGLAASGSQGTRVPGSILNNWTSNHHNRFFNGGRGGLYQDPEGSQVGSTHNRTSMVRTSSTSATITLTRELPDNVGLLRTYQISQEAYCFQMEFDPPFNKSNEDRFSITYSISWGREEE</sequence>
<dbReference type="EMBL" id="KU356690">
    <property type="protein sequence ID" value="AMD43392.1"/>
    <property type="molecule type" value="Genomic_DNA"/>
</dbReference>
<accession>A0A1L2C909</accession>
<gene>
    <name evidence="2" type="ORF">ZC03_005</name>
</gene>
<dbReference type="Proteomes" id="UP000222072">
    <property type="component" value="Segment"/>
</dbReference>
<reference evidence="2 3" key="1">
    <citation type="journal article" date="2017" name="BMC Genomics">
        <title>Three novel Pseudomonas phages isolated from composting provide insights into the evolution and diversity of tailed phages.</title>
        <authorList>
            <person name="Amgarten D."/>
            <person name="Martins L.F."/>
            <person name="Lombardi K.C."/>
            <person name="Antunes L.P."/>
            <person name="de Souza A.P.S."/>
            <person name="Nicastro G.G."/>
            <person name="Kitajima E.W."/>
            <person name="Quaggio R.B."/>
            <person name="Upton C."/>
            <person name="Setubal J.C."/>
            <person name="da Silva A.M."/>
        </authorList>
    </citation>
    <scope>NUCLEOTIDE SEQUENCE [LARGE SCALE GENOMIC DNA]</scope>
</reference>
<keyword evidence="3" id="KW-1185">Reference proteome</keyword>
<name>A0A1L2C909_9CAUD</name>
<protein>
    <submittedName>
        <fullName evidence="2">Uncharacterized protein</fullName>
    </submittedName>
</protein>
<evidence type="ECO:0000256" key="1">
    <source>
        <dbReference type="SAM" id="MobiDB-lite"/>
    </source>
</evidence>
<feature type="region of interest" description="Disordered" evidence="1">
    <location>
        <begin position="243"/>
        <end position="262"/>
    </location>
</feature>
<evidence type="ECO:0000313" key="2">
    <source>
        <dbReference type="EMBL" id="AMD43392.1"/>
    </source>
</evidence>
<organism evidence="2 3">
    <name type="scientific">Pseudomonas phage ZC03</name>
    <dbReference type="NCBI Taxonomy" id="1622115"/>
    <lineage>
        <taxon>Viruses</taxon>
        <taxon>Duplodnaviria</taxon>
        <taxon>Heunggongvirae</taxon>
        <taxon>Uroviricota</taxon>
        <taxon>Caudoviricetes</taxon>
        <taxon>Schitoviridae</taxon>
        <taxon>Zicotriavirus</taxon>
        <taxon>Zicotriavirus ZC03</taxon>
    </lineage>
</organism>
<evidence type="ECO:0000313" key="3">
    <source>
        <dbReference type="Proteomes" id="UP000222072"/>
    </source>
</evidence>
<proteinExistence type="predicted"/>
<feature type="compositionally biased region" description="Polar residues" evidence="1">
    <location>
        <begin position="246"/>
        <end position="262"/>
    </location>
</feature>